<evidence type="ECO:0000256" key="7">
    <source>
        <dbReference type="ARBA" id="ARBA00023004"/>
    </source>
</evidence>
<comment type="subunit">
    <text evidence="10">Monomer.</text>
</comment>
<feature type="region of interest" description="Fe-S binding site B" evidence="10">
    <location>
        <begin position="269"/>
        <end position="283"/>
    </location>
</feature>
<feature type="short sequence motif" description="Cx2C motif 2" evidence="10">
    <location>
        <begin position="280"/>
        <end position="283"/>
    </location>
</feature>
<dbReference type="AlphaFoldDB" id="A0A9Q1HD96"/>
<dbReference type="SUPFAM" id="SSF53335">
    <property type="entry name" value="S-adenosyl-L-methionine-dependent methyltransferases"/>
    <property type="match status" value="1"/>
</dbReference>
<comment type="function">
    <text evidence="10">Component of the cytosolic iron-sulfur (Fe-S) protein assembly (CIA) machinery. Required for the maturation of extramitochondrial Fe-S proteins. Part of an electron transfer chain functioning in an early step of cytosolic Fe-S biogenesis, facilitating the de novo assembly of a [4Fe-4S] cluster on the cytosolic Fe-S scaffold complex. Electrons are transferred from NADPH via a FAD- and FMN-containing diflavin oxidoreductase. Together with the diflavin oxidoreductase, also required for the assembly of the diferric tyrosyl radical cofactor of ribonucleotide reductase (RNR), probably by providing electrons for reduction during radical cofactor maturation in the catalytic small subunit.</text>
</comment>
<evidence type="ECO:0000256" key="9">
    <source>
        <dbReference type="ARBA" id="ARBA00023128"/>
    </source>
</evidence>
<name>A0A9Q1HD96_HOLLE</name>
<keyword evidence="3 10" id="KW-0004">4Fe-4S</keyword>
<evidence type="ECO:0000256" key="4">
    <source>
        <dbReference type="ARBA" id="ARBA00022490"/>
    </source>
</evidence>
<keyword evidence="14" id="KW-1185">Reference proteome</keyword>
<dbReference type="Gene3D" id="3.40.50.150">
    <property type="entry name" value="Vaccinia Virus protein VP39"/>
    <property type="match status" value="1"/>
</dbReference>
<dbReference type="PANTHER" id="PTHR13273:SF14">
    <property type="entry name" value="ANAMORSIN"/>
    <property type="match status" value="1"/>
</dbReference>
<dbReference type="EMBL" id="JAIZAY010000005">
    <property type="protein sequence ID" value="KAJ8041068.1"/>
    <property type="molecule type" value="Genomic_DNA"/>
</dbReference>
<dbReference type="InterPro" id="IPR007785">
    <property type="entry name" value="Anamorsin"/>
</dbReference>
<reference evidence="13" key="1">
    <citation type="submission" date="2021-10" db="EMBL/GenBank/DDBJ databases">
        <title>Tropical sea cucumber genome reveals ecological adaptation and Cuvierian tubules defense mechanism.</title>
        <authorList>
            <person name="Chen T."/>
        </authorList>
    </citation>
    <scope>NUCLEOTIDE SEQUENCE</scope>
    <source>
        <strain evidence="13">Nanhai2018</strain>
        <tissue evidence="13">Muscle</tissue>
    </source>
</reference>
<feature type="binding site" evidence="10">
    <location>
        <position position="269"/>
    </location>
    <ligand>
        <name>[4Fe-4S] cluster</name>
        <dbReference type="ChEBI" id="CHEBI:49883"/>
    </ligand>
</feature>
<feature type="domain" description="Anamorsin C-terminal" evidence="11">
    <location>
        <begin position="264"/>
        <end position="299"/>
    </location>
</feature>
<evidence type="ECO:0000256" key="2">
    <source>
        <dbReference type="ARBA" id="ARBA00008169"/>
    </source>
</evidence>
<comment type="similarity">
    <text evidence="2 10">Belongs to the anamorsin family.</text>
</comment>
<feature type="binding site" evidence="10">
    <location>
        <position position="241"/>
    </location>
    <ligand>
        <name>[2Fe-2S] cluster</name>
        <dbReference type="ChEBI" id="CHEBI:190135"/>
    </ligand>
</feature>
<comment type="cofactor">
    <cofactor evidence="1 10">
        <name>[4Fe-4S] cluster</name>
        <dbReference type="ChEBI" id="CHEBI:49883"/>
    </cofactor>
</comment>
<evidence type="ECO:0000256" key="1">
    <source>
        <dbReference type="ARBA" id="ARBA00001966"/>
    </source>
</evidence>
<keyword evidence="8 10" id="KW-0411">Iron-sulfur</keyword>
<dbReference type="Pfam" id="PF05093">
    <property type="entry name" value="CIAPIN1"/>
    <property type="match status" value="1"/>
</dbReference>
<organism evidence="13 14">
    <name type="scientific">Holothuria leucospilota</name>
    <name type="common">Black long sea cucumber</name>
    <name type="synonym">Mertensiothuria leucospilota</name>
    <dbReference type="NCBI Taxonomy" id="206669"/>
    <lineage>
        <taxon>Eukaryota</taxon>
        <taxon>Metazoa</taxon>
        <taxon>Echinodermata</taxon>
        <taxon>Eleutherozoa</taxon>
        <taxon>Echinozoa</taxon>
        <taxon>Holothuroidea</taxon>
        <taxon>Aspidochirotacea</taxon>
        <taxon>Aspidochirotida</taxon>
        <taxon>Holothuriidae</taxon>
        <taxon>Holothuria</taxon>
    </lineage>
</organism>
<keyword evidence="6 10" id="KW-0479">Metal-binding</keyword>
<comment type="subcellular location">
    <subcellularLocation>
        <location evidence="10">Cytoplasm</location>
    </subcellularLocation>
    <subcellularLocation>
        <location evidence="10">Mitochondrion intermembrane space</location>
    </subcellularLocation>
</comment>
<keyword evidence="7 10" id="KW-0408">Iron</keyword>
<evidence type="ECO:0000313" key="13">
    <source>
        <dbReference type="EMBL" id="KAJ8041068.1"/>
    </source>
</evidence>
<feature type="short sequence motif" description="Cx2C motif 1" evidence="10">
    <location>
        <begin position="269"/>
        <end position="272"/>
    </location>
</feature>
<comment type="domain">
    <text evidence="10">The twin Cx2C motifs are involved in the recognition by the mitochondrial MIA40-ERV1 disulfide relay system. The formation of 2 disulfide bonds in the Cx2C motifs through dithiol/disulfide exchange reactions effectively traps the protein in the mitochondrial intermembrane space.</text>
</comment>
<evidence type="ECO:0000256" key="8">
    <source>
        <dbReference type="ARBA" id="ARBA00023014"/>
    </source>
</evidence>
<feature type="binding site" evidence="10">
    <location>
        <position position="244"/>
    </location>
    <ligand>
        <name>[2Fe-2S] cluster</name>
        <dbReference type="ChEBI" id="CHEBI:190135"/>
    </ligand>
</feature>
<dbReference type="InterPro" id="IPR049011">
    <property type="entry name" value="Anamorsin_N_metazoan"/>
</dbReference>
<dbReference type="OrthoDB" id="311633at2759"/>
<evidence type="ECO:0000259" key="12">
    <source>
        <dbReference type="Pfam" id="PF20922"/>
    </source>
</evidence>
<dbReference type="InterPro" id="IPR029063">
    <property type="entry name" value="SAM-dependent_MTases_sf"/>
</dbReference>
<dbReference type="Proteomes" id="UP001152320">
    <property type="component" value="Chromosome 5"/>
</dbReference>
<feature type="domain" description="Anamorsin N-terminal" evidence="12">
    <location>
        <begin position="8"/>
        <end position="168"/>
    </location>
</feature>
<feature type="binding site" evidence="10">
    <location>
        <position position="283"/>
    </location>
    <ligand>
        <name>[4Fe-4S] cluster</name>
        <dbReference type="ChEBI" id="CHEBI:49883"/>
    </ligand>
</feature>
<proteinExistence type="inferred from homology"/>
<dbReference type="FunFam" id="3.40.50.150:FF:000085">
    <property type="entry name" value="Anamorsin homolog"/>
    <property type="match status" value="1"/>
</dbReference>
<dbReference type="HAMAP" id="MF_03115">
    <property type="entry name" value="Anamorsin"/>
    <property type="match status" value="1"/>
</dbReference>
<evidence type="ECO:0000256" key="3">
    <source>
        <dbReference type="ARBA" id="ARBA00022485"/>
    </source>
</evidence>
<dbReference type="InterPro" id="IPR046408">
    <property type="entry name" value="CIAPIN1"/>
</dbReference>
<gene>
    <name evidence="13" type="ORF">HOLleu_11775</name>
</gene>
<dbReference type="GO" id="GO:0051539">
    <property type="term" value="F:4 iron, 4 sulfur cluster binding"/>
    <property type="evidence" value="ECO:0007669"/>
    <property type="project" value="UniProtKB-KW"/>
</dbReference>
<dbReference type="GO" id="GO:0046872">
    <property type="term" value="F:metal ion binding"/>
    <property type="evidence" value="ECO:0007669"/>
    <property type="project" value="UniProtKB-KW"/>
</dbReference>
<dbReference type="PANTHER" id="PTHR13273">
    <property type="entry name" value="ANAMORSIN"/>
    <property type="match status" value="1"/>
</dbReference>
<comment type="domain">
    <text evidence="10">The N-terminal domain has structural similarity with S-adenosyl-L-methionine-dependent methyltransferases, but does not bind S-adenosyl-L-methionine. It is required for correct assembly of the 2 Fe-S clusters.</text>
</comment>
<comment type="caution">
    <text evidence="13">The sequence shown here is derived from an EMBL/GenBank/DDBJ whole genome shotgun (WGS) entry which is preliminary data.</text>
</comment>
<sequence length="308" mass="33517">MTSAVESGDTVLLVWCEGHSPERIKELVERLQEKVGSNGQVRVENLQRLTQSAHPDSTFDRAVLGALSPVQTIHSDEVLGELVRVLRPNGRLHIKEPSSSAENGSSLRTKERLISSLKLSGFVDISEASIHKPNEEEGEAISKLYNIDKEKIQMVEVTCKKPNYEVGSISTLSLTLPKQRKLDIKPVSSDISKVWTLSSADMGDEDIDFIDEDDLLEDEDLLKPSADSLKADCGPGKKKACKNCTCGLAEELENGVQKSTKPKPATSACGNCYLGDAFRCASCPYLGMPAFKPGEKVALSSRQLNADA</sequence>
<comment type="cofactor">
    <cofactor evidence="10">
        <name>[2Fe-2S] cluster</name>
        <dbReference type="ChEBI" id="CHEBI:190135"/>
    </cofactor>
</comment>
<keyword evidence="5 10" id="KW-0001">2Fe-2S</keyword>
<dbReference type="GO" id="GO:0005758">
    <property type="term" value="C:mitochondrial intermembrane space"/>
    <property type="evidence" value="ECO:0007669"/>
    <property type="project" value="UniProtKB-SubCell"/>
</dbReference>
<evidence type="ECO:0000256" key="5">
    <source>
        <dbReference type="ARBA" id="ARBA00022714"/>
    </source>
</evidence>
<evidence type="ECO:0000259" key="11">
    <source>
        <dbReference type="Pfam" id="PF05093"/>
    </source>
</evidence>
<dbReference type="Pfam" id="PF20922">
    <property type="entry name" value="Anamorsin_N"/>
    <property type="match status" value="1"/>
</dbReference>
<feature type="binding site" evidence="10">
    <location>
        <position position="233"/>
    </location>
    <ligand>
        <name>[2Fe-2S] cluster</name>
        <dbReference type="ChEBI" id="CHEBI:190135"/>
    </ligand>
</feature>
<comment type="domain">
    <text evidence="10">The C-terminal domain binds 2 Fe-S clusters but is otherwise mostly in an intrinsically disordered conformation.</text>
</comment>
<keyword evidence="9 10" id="KW-0496">Mitochondrion</keyword>
<feature type="binding site" evidence="10">
    <location>
        <position position="280"/>
    </location>
    <ligand>
        <name>[4Fe-4S] cluster</name>
        <dbReference type="ChEBI" id="CHEBI:49883"/>
    </ligand>
</feature>
<evidence type="ECO:0000256" key="6">
    <source>
        <dbReference type="ARBA" id="ARBA00022723"/>
    </source>
</evidence>
<dbReference type="GO" id="GO:0016226">
    <property type="term" value="P:iron-sulfur cluster assembly"/>
    <property type="evidence" value="ECO:0007669"/>
    <property type="project" value="UniProtKB-UniRule"/>
</dbReference>
<evidence type="ECO:0000256" key="10">
    <source>
        <dbReference type="HAMAP-Rule" id="MF_03115"/>
    </source>
</evidence>
<dbReference type="CDD" id="cd02440">
    <property type="entry name" value="AdoMet_MTases"/>
    <property type="match status" value="1"/>
</dbReference>
<dbReference type="GO" id="GO:0051537">
    <property type="term" value="F:2 iron, 2 sulfur cluster binding"/>
    <property type="evidence" value="ECO:0007669"/>
    <property type="project" value="UniProtKB-UniRule"/>
</dbReference>
<accession>A0A9Q1HD96</accession>
<feature type="binding site" evidence="10">
    <location>
        <position position="246"/>
    </location>
    <ligand>
        <name>[2Fe-2S] cluster</name>
        <dbReference type="ChEBI" id="CHEBI:190135"/>
    </ligand>
</feature>
<dbReference type="GO" id="GO:0009055">
    <property type="term" value="F:electron transfer activity"/>
    <property type="evidence" value="ECO:0007669"/>
    <property type="project" value="UniProtKB-UniRule"/>
</dbReference>
<feature type="binding site" evidence="10">
    <location>
        <position position="272"/>
    </location>
    <ligand>
        <name>[4Fe-4S] cluster</name>
        <dbReference type="ChEBI" id="CHEBI:49883"/>
    </ligand>
</feature>
<comment type="caution">
    <text evidence="10">Lacks conserved residue(s) required for the propagation of feature annotation.</text>
</comment>
<evidence type="ECO:0000313" key="14">
    <source>
        <dbReference type="Proteomes" id="UP001152320"/>
    </source>
</evidence>
<protein>
    <recommendedName>
        <fullName evidence="10">Anamorsin homolog</fullName>
    </recommendedName>
    <alternativeName>
        <fullName evidence="10">Fe-S cluster assembly protein DRE2 homolog</fullName>
    </alternativeName>
</protein>
<keyword evidence="4 10" id="KW-0963">Cytoplasm</keyword>